<dbReference type="AlphaFoldDB" id="A0A1J0GHR2"/>
<keyword evidence="2" id="KW-1185">Reference proteome</keyword>
<protein>
    <submittedName>
        <fullName evidence="1">Uncharacterized protein</fullName>
    </submittedName>
</protein>
<dbReference type="STRING" id="1552.A7L45_12395"/>
<accession>A0A1J0GHR2</accession>
<dbReference type="RefSeq" id="WP_071613105.1">
    <property type="nucleotide sequence ID" value="NZ_CP015756.1"/>
</dbReference>
<evidence type="ECO:0000313" key="1">
    <source>
        <dbReference type="EMBL" id="APC40815.1"/>
    </source>
</evidence>
<organism evidence="1 2">
    <name type="scientific">Clostridium estertheticum subsp. estertheticum</name>
    <dbReference type="NCBI Taxonomy" id="1552"/>
    <lineage>
        <taxon>Bacteria</taxon>
        <taxon>Bacillati</taxon>
        <taxon>Bacillota</taxon>
        <taxon>Clostridia</taxon>
        <taxon>Eubacteriales</taxon>
        <taxon>Clostridiaceae</taxon>
        <taxon>Clostridium</taxon>
    </lineage>
</organism>
<gene>
    <name evidence="1" type="ORF">A7L45_12395</name>
</gene>
<evidence type="ECO:0000313" key="2">
    <source>
        <dbReference type="Proteomes" id="UP000182569"/>
    </source>
</evidence>
<dbReference type="Proteomes" id="UP000182569">
    <property type="component" value="Chromosome"/>
</dbReference>
<name>A0A1J0GHR2_9CLOT</name>
<sequence>MKKISQKISLAIIFSVLLVSILIGAAGITKSKTIITTSTESNLIETSSKLSEKLNNTINIFKQKLKICL</sequence>
<dbReference type="EMBL" id="CP015756">
    <property type="protein sequence ID" value="APC40815.1"/>
    <property type="molecule type" value="Genomic_DNA"/>
</dbReference>
<reference evidence="2" key="1">
    <citation type="journal article" date="2016" name="Front. Microbiol.">
        <title>Complete Genome Sequence of Clostridium estertheticum DSM 8809, a Microbe Identified in Spoiled Vacuum Packed Beef.</title>
        <authorList>
            <person name="Yu Z."/>
            <person name="Gunn L."/>
            <person name="Brennan E."/>
            <person name="Reid R."/>
            <person name="Wall P.G."/>
            <person name="Gaora O.P."/>
            <person name="Hurley D."/>
            <person name="Bolton D."/>
            <person name="Fanning S."/>
        </authorList>
    </citation>
    <scope>NUCLEOTIDE SEQUENCE [LARGE SCALE GENOMIC DNA]</scope>
    <source>
        <strain evidence="2">DSM 8809</strain>
    </source>
</reference>
<dbReference type="KEGG" id="ceu:A7L45_12395"/>
<proteinExistence type="predicted"/>